<name>A0A7R9DU70_TIMPO</name>
<evidence type="ECO:0000256" key="1">
    <source>
        <dbReference type="SAM" id="MobiDB-lite"/>
    </source>
</evidence>
<organism evidence="2">
    <name type="scientific">Timema poppense</name>
    <name type="common">Walking stick</name>
    <dbReference type="NCBI Taxonomy" id="170557"/>
    <lineage>
        <taxon>Eukaryota</taxon>
        <taxon>Metazoa</taxon>
        <taxon>Ecdysozoa</taxon>
        <taxon>Arthropoda</taxon>
        <taxon>Hexapoda</taxon>
        <taxon>Insecta</taxon>
        <taxon>Pterygota</taxon>
        <taxon>Neoptera</taxon>
        <taxon>Polyneoptera</taxon>
        <taxon>Phasmatodea</taxon>
        <taxon>Timematodea</taxon>
        <taxon>Timematoidea</taxon>
        <taxon>Timematidae</taxon>
        <taxon>Timema</taxon>
    </lineage>
</organism>
<accession>A0A7R9DU70</accession>
<protein>
    <submittedName>
        <fullName evidence="2">Uncharacterized protein</fullName>
    </submittedName>
</protein>
<evidence type="ECO:0000313" key="2">
    <source>
        <dbReference type="EMBL" id="CAD7419944.1"/>
    </source>
</evidence>
<feature type="region of interest" description="Disordered" evidence="1">
    <location>
        <begin position="149"/>
        <end position="221"/>
    </location>
</feature>
<dbReference type="EMBL" id="OD025120">
    <property type="protein sequence ID" value="CAD7419944.1"/>
    <property type="molecule type" value="Genomic_DNA"/>
</dbReference>
<feature type="compositionally biased region" description="Polar residues" evidence="1">
    <location>
        <begin position="191"/>
        <end position="207"/>
    </location>
</feature>
<proteinExistence type="predicted"/>
<sequence length="221" mass="23798">MENGVDQLKRSIKRDNLAGKDVHMALTEFLKYYRNIPQLTTGGVPAMLMMGRALRTALDVIKIRMDGQNNQSMEEIRAHATRMNSQPQTASSAPAAGETAPGWVRFEEEGGRAPSNMESPSTQAPEGKEEYNGAVIKPETVHLNLNRSMSHSVSLEQSSTPPSTVFRGVPGDSPEVTTSTTPGKPPAMRSVNLNDAVNGRPTNTGRVSTHGGAIVRQGFGE</sequence>
<feature type="compositionally biased region" description="Polar residues" evidence="1">
    <location>
        <begin position="149"/>
        <end position="163"/>
    </location>
</feature>
<dbReference type="AlphaFoldDB" id="A0A7R9DU70"/>
<gene>
    <name evidence="2" type="ORF">TPSB3V08_LOCUS13359</name>
</gene>
<reference evidence="2" key="1">
    <citation type="submission" date="2020-11" db="EMBL/GenBank/DDBJ databases">
        <authorList>
            <person name="Tran Van P."/>
        </authorList>
    </citation>
    <scope>NUCLEOTIDE SEQUENCE</scope>
</reference>